<evidence type="ECO:0000313" key="6">
    <source>
        <dbReference type="Proteomes" id="UP000821853"/>
    </source>
</evidence>
<accession>A0A9J6GQG1</accession>
<evidence type="ECO:0000256" key="3">
    <source>
        <dbReference type="ARBA" id="ARBA00022801"/>
    </source>
</evidence>
<dbReference type="InterPro" id="IPR011600">
    <property type="entry name" value="Pept_C14_caspase"/>
</dbReference>
<dbReference type="OrthoDB" id="6044770at2759"/>
<dbReference type="AlphaFoldDB" id="A0A9J6GQG1"/>
<proteinExistence type="predicted"/>
<dbReference type="PANTHER" id="PTHR47901:SF8">
    <property type="entry name" value="CASPASE-3"/>
    <property type="match status" value="1"/>
</dbReference>
<dbReference type="GO" id="GO:0004197">
    <property type="term" value="F:cysteine-type endopeptidase activity"/>
    <property type="evidence" value="ECO:0007669"/>
    <property type="project" value="InterPro"/>
</dbReference>
<comment type="caution">
    <text evidence="5">The sequence shown here is derived from an EMBL/GenBank/DDBJ whole genome shotgun (WGS) entry which is preliminary data.</text>
</comment>
<evidence type="ECO:0000256" key="1">
    <source>
        <dbReference type="ARBA" id="ARBA00022670"/>
    </source>
</evidence>
<dbReference type="PANTHER" id="PTHR47901">
    <property type="entry name" value="CASPASE RECRUITMENT DOMAIN-CONTAINING PROTEIN 18"/>
    <property type="match status" value="1"/>
</dbReference>
<keyword evidence="6" id="KW-1185">Reference proteome</keyword>
<evidence type="ECO:0000259" key="4">
    <source>
        <dbReference type="PROSITE" id="PS50207"/>
    </source>
</evidence>
<keyword evidence="1" id="KW-0645">Protease</keyword>
<dbReference type="Gene3D" id="3.40.50.1460">
    <property type="match status" value="1"/>
</dbReference>
<sequence>MYCAYATILDYVAFRDTENGSWFISAIYNVFRQHAATTDLEGLMLKVTDEVMQHTTSKGEMQTTNPNLVGWRKKLYFNPGH</sequence>
<gene>
    <name evidence="5" type="ORF">HPB48_010613</name>
</gene>
<dbReference type="VEuPathDB" id="VectorBase:HLOH_040062"/>
<organism evidence="5 6">
    <name type="scientific">Haemaphysalis longicornis</name>
    <name type="common">Bush tick</name>
    <dbReference type="NCBI Taxonomy" id="44386"/>
    <lineage>
        <taxon>Eukaryota</taxon>
        <taxon>Metazoa</taxon>
        <taxon>Ecdysozoa</taxon>
        <taxon>Arthropoda</taxon>
        <taxon>Chelicerata</taxon>
        <taxon>Arachnida</taxon>
        <taxon>Acari</taxon>
        <taxon>Parasitiformes</taxon>
        <taxon>Ixodida</taxon>
        <taxon>Ixodoidea</taxon>
        <taxon>Ixodidae</taxon>
        <taxon>Haemaphysalinae</taxon>
        <taxon>Haemaphysalis</taxon>
    </lineage>
</organism>
<feature type="domain" description="Caspase family p10" evidence="4">
    <location>
        <begin position="1"/>
        <end position="79"/>
    </location>
</feature>
<evidence type="ECO:0000256" key="2">
    <source>
        <dbReference type="ARBA" id="ARBA00022703"/>
    </source>
</evidence>
<evidence type="ECO:0000313" key="5">
    <source>
        <dbReference type="EMBL" id="KAH9376444.1"/>
    </source>
</evidence>
<dbReference type="GO" id="GO:0006915">
    <property type="term" value="P:apoptotic process"/>
    <property type="evidence" value="ECO:0007669"/>
    <property type="project" value="UniProtKB-KW"/>
</dbReference>
<keyword evidence="3" id="KW-0378">Hydrolase</keyword>
<dbReference type="EMBL" id="JABSTR010000008">
    <property type="protein sequence ID" value="KAH9376444.1"/>
    <property type="molecule type" value="Genomic_DNA"/>
</dbReference>
<name>A0A9J6GQG1_HAELO</name>
<protein>
    <recommendedName>
        <fullName evidence="4">Caspase family p10 domain-containing protein</fullName>
    </recommendedName>
</protein>
<dbReference type="SUPFAM" id="SSF52129">
    <property type="entry name" value="Caspase-like"/>
    <property type="match status" value="1"/>
</dbReference>
<reference evidence="5 6" key="1">
    <citation type="journal article" date="2020" name="Cell">
        <title>Large-Scale Comparative Analyses of Tick Genomes Elucidate Their Genetic Diversity and Vector Capacities.</title>
        <authorList>
            <consortium name="Tick Genome and Microbiome Consortium (TIGMIC)"/>
            <person name="Jia N."/>
            <person name="Wang J."/>
            <person name="Shi W."/>
            <person name="Du L."/>
            <person name="Sun Y."/>
            <person name="Zhan W."/>
            <person name="Jiang J.F."/>
            <person name="Wang Q."/>
            <person name="Zhang B."/>
            <person name="Ji P."/>
            <person name="Bell-Sakyi L."/>
            <person name="Cui X.M."/>
            <person name="Yuan T.T."/>
            <person name="Jiang B.G."/>
            <person name="Yang W.F."/>
            <person name="Lam T.T."/>
            <person name="Chang Q.C."/>
            <person name="Ding S.J."/>
            <person name="Wang X.J."/>
            <person name="Zhu J.G."/>
            <person name="Ruan X.D."/>
            <person name="Zhao L."/>
            <person name="Wei J.T."/>
            <person name="Ye R.Z."/>
            <person name="Que T.C."/>
            <person name="Du C.H."/>
            <person name="Zhou Y.H."/>
            <person name="Cheng J.X."/>
            <person name="Dai P.F."/>
            <person name="Guo W.B."/>
            <person name="Han X.H."/>
            <person name="Huang E.J."/>
            <person name="Li L.F."/>
            <person name="Wei W."/>
            <person name="Gao Y.C."/>
            <person name="Liu J.Z."/>
            <person name="Shao H.Z."/>
            <person name="Wang X."/>
            <person name="Wang C.C."/>
            <person name="Yang T.C."/>
            <person name="Huo Q.B."/>
            <person name="Li W."/>
            <person name="Chen H.Y."/>
            <person name="Chen S.E."/>
            <person name="Zhou L.G."/>
            <person name="Ni X.B."/>
            <person name="Tian J.H."/>
            <person name="Sheng Y."/>
            <person name="Liu T."/>
            <person name="Pan Y.S."/>
            <person name="Xia L.Y."/>
            <person name="Li J."/>
            <person name="Zhao F."/>
            <person name="Cao W.C."/>
        </authorList>
    </citation>
    <scope>NUCLEOTIDE SEQUENCE [LARGE SCALE GENOMIC DNA]</scope>
    <source>
        <strain evidence="5">HaeL-2018</strain>
    </source>
</reference>
<dbReference type="Pfam" id="PF00656">
    <property type="entry name" value="Peptidase_C14"/>
    <property type="match status" value="1"/>
</dbReference>
<dbReference type="InterPro" id="IPR029030">
    <property type="entry name" value="Caspase-like_dom_sf"/>
</dbReference>
<keyword evidence="2" id="KW-0053">Apoptosis</keyword>
<dbReference type="InterPro" id="IPR002398">
    <property type="entry name" value="Pept_C14"/>
</dbReference>
<dbReference type="GO" id="GO:0006508">
    <property type="term" value="P:proteolysis"/>
    <property type="evidence" value="ECO:0007669"/>
    <property type="project" value="UniProtKB-KW"/>
</dbReference>
<dbReference type="Proteomes" id="UP000821853">
    <property type="component" value="Unassembled WGS sequence"/>
</dbReference>
<dbReference type="PROSITE" id="PS50207">
    <property type="entry name" value="CASPASE_P10"/>
    <property type="match status" value="1"/>
</dbReference>
<dbReference type="InterPro" id="IPR002138">
    <property type="entry name" value="Pept_C14_p10"/>
</dbReference>